<feature type="compositionally biased region" description="Polar residues" evidence="2">
    <location>
        <begin position="198"/>
        <end position="221"/>
    </location>
</feature>
<evidence type="ECO:0000256" key="2">
    <source>
        <dbReference type="SAM" id="MobiDB-lite"/>
    </source>
</evidence>
<feature type="region of interest" description="Disordered" evidence="2">
    <location>
        <begin position="1"/>
        <end position="21"/>
    </location>
</feature>
<organism evidence="3 4">
    <name type="scientific">Xylaria bambusicola</name>
    <dbReference type="NCBI Taxonomy" id="326684"/>
    <lineage>
        <taxon>Eukaryota</taxon>
        <taxon>Fungi</taxon>
        <taxon>Dikarya</taxon>
        <taxon>Ascomycota</taxon>
        <taxon>Pezizomycotina</taxon>
        <taxon>Sordariomycetes</taxon>
        <taxon>Xylariomycetidae</taxon>
        <taxon>Xylariales</taxon>
        <taxon>Xylariaceae</taxon>
        <taxon>Xylaria</taxon>
    </lineage>
</organism>
<evidence type="ECO:0000313" key="3">
    <source>
        <dbReference type="EMBL" id="KAK5630040.1"/>
    </source>
</evidence>
<feature type="region of interest" description="Disordered" evidence="2">
    <location>
        <begin position="188"/>
        <end position="291"/>
    </location>
</feature>
<feature type="coiled-coil region" evidence="1">
    <location>
        <begin position="331"/>
        <end position="372"/>
    </location>
</feature>
<feature type="compositionally biased region" description="Low complexity" evidence="2">
    <location>
        <begin position="281"/>
        <end position="290"/>
    </location>
</feature>
<reference evidence="3 4" key="1">
    <citation type="submission" date="2023-10" db="EMBL/GenBank/DDBJ databases">
        <title>Draft genome sequence of Xylaria bambusicola isolate GMP-LS, the root and basal stem rot pathogen of sugarcane in Indonesia.</title>
        <authorList>
            <person name="Selvaraj P."/>
            <person name="Muralishankar V."/>
            <person name="Muruganantham S."/>
            <person name="Sp S."/>
            <person name="Haryani S."/>
            <person name="Lau K.J.X."/>
            <person name="Naqvi N.I."/>
        </authorList>
    </citation>
    <scope>NUCLEOTIDE SEQUENCE [LARGE SCALE GENOMIC DNA]</scope>
    <source>
        <strain evidence="3">GMP-LS</strain>
    </source>
</reference>
<keyword evidence="1" id="KW-0175">Coiled coil</keyword>
<feature type="compositionally biased region" description="Basic and acidic residues" evidence="2">
    <location>
        <begin position="39"/>
        <end position="55"/>
    </location>
</feature>
<feature type="compositionally biased region" description="Acidic residues" evidence="2">
    <location>
        <begin position="119"/>
        <end position="128"/>
    </location>
</feature>
<feature type="compositionally biased region" description="Polar residues" evidence="2">
    <location>
        <begin position="162"/>
        <end position="172"/>
    </location>
</feature>
<accession>A0AAN7UD56</accession>
<feature type="compositionally biased region" description="Polar residues" evidence="2">
    <location>
        <begin position="1"/>
        <end position="10"/>
    </location>
</feature>
<gene>
    <name evidence="3" type="ORF">RRF57_005755</name>
</gene>
<dbReference type="EMBL" id="JAWHQM010000013">
    <property type="protein sequence ID" value="KAK5630040.1"/>
    <property type="molecule type" value="Genomic_DNA"/>
</dbReference>
<feature type="compositionally biased region" description="Polar residues" evidence="2">
    <location>
        <begin position="230"/>
        <end position="243"/>
    </location>
</feature>
<sequence length="373" mass="41388">MRTIKSSYSKNRGKRFWGCPAGQQENHCDMFVLEEEAQRRERENFRSNGRSEKRQTVLPQTYTPRKVKQELPRSPAKVEVIDLEAVDDDVSTSNSRPPQKSPKLSPGTGAADSDQYDTTSDEDEDDYEVNDHARSLIKTTTLRPSAMAKTPAISSKKRQPSQEENYLSDLSESGTEDLAVLAEMSTKAAIRQGKQRESPITPSTTRMTNIENGLPTPSLTKGKSPKKLLFNNSEGSESNTCNEASPKRQRLNESEAVRLFGTTATIPPTRASPSPSPSPAPSSSSQPDTANLTSEVMGLLKNENITAPTRSAVRLTLEKYVNQARGLEKGRDASRKAVKNAEDRIARLQARIDELEQARQKSKAELMNIHQRM</sequence>
<dbReference type="Proteomes" id="UP001305414">
    <property type="component" value="Unassembled WGS sequence"/>
</dbReference>
<dbReference type="AlphaFoldDB" id="A0AAN7UD56"/>
<name>A0AAN7UD56_9PEZI</name>
<comment type="caution">
    <text evidence="3">The sequence shown here is derived from an EMBL/GenBank/DDBJ whole genome shotgun (WGS) entry which is preliminary data.</text>
</comment>
<proteinExistence type="predicted"/>
<evidence type="ECO:0000256" key="1">
    <source>
        <dbReference type="SAM" id="Coils"/>
    </source>
</evidence>
<evidence type="ECO:0000313" key="4">
    <source>
        <dbReference type="Proteomes" id="UP001305414"/>
    </source>
</evidence>
<feature type="region of interest" description="Disordered" evidence="2">
    <location>
        <begin position="39"/>
        <end position="172"/>
    </location>
</feature>
<protein>
    <submittedName>
        <fullName evidence="3">Uncharacterized protein</fullName>
    </submittedName>
</protein>
<keyword evidence="4" id="KW-1185">Reference proteome</keyword>
<feature type="compositionally biased region" description="Acidic residues" evidence="2">
    <location>
        <begin position="81"/>
        <end position="90"/>
    </location>
</feature>
<feature type="compositionally biased region" description="Low complexity" evidence="2">
    <location>
        <begin position="262"/>
        <end position="273"/>
    </location>
</feature>